<dbReference type="AlphaFoldDB" id="Q4SQV9"/>
<feature type="non-terminal residue" evidence="1">
    <location>
        <position position="1"/>
    </location>
</feature>
<sequence length="34" mass="3865">SRGEWRACKGQDTAWQLVKTCLESGGNKRKRDPC</sequence>
<proteinExistence type="predicted"/>
<dbReference type="KEGG" id="tng:GSTEN00014200G001"/>
<reference evidence="1" key="1">
    <citation type="journal article" date="2004" name="Nature">
        <title>Genome duplication in the teleost fish Tetraodon nigroviridis reveals the early vertebrate proto-karyotype.</title>
        <authorList>
            <person name="Jaillon O."/>
            <person name="Aury J.-M."/>
            <person name="Brunet F."/>
            <person name="Petit J.-L."/>
            <person name="Stange-Thomann N."/>
            <person name="Mauceli E."/>
            <person name="Bouneau L."/>
            <person name="Fischer C."/>
            <person name="Ozouf-Costaz C."/>
            <person name="Bernot A."/>
            <person name="Nicaud S."/>
            <person name="Jaffe D."/>
            <person name="Fisher S."/>
            <person name="Lutfalla G."/>
            <person name="Dossat C."/>
            <person name="Segurens B."/>
            <person name="Dasilva C."/>
            <person name="Salanoubat M."/>
            <person name="Levy M."/>
            <person name="Boudet N."/>
            <person name="Castellano S."/>
            <person name="Anthouard V."/>
            <person name="Jubin C."/>
            <person name="Castelli V."/>
            <person name="Katinka M."/>
            <person name="Vacherie B."/>
            <person name="Biemont C."/>
            <person name="Skalli Z."/>
            <person name="Cattolico L."/>
            <person name="Poulain J."/>
            <person name="De Berardinis V."/>
            <person name="Cruaud C."/>
            <person name="Duprat S."/>
            <person name="Brottier P."/>
            <person name="Coutanceau J.-P."/>
            <person name="Gouzy J."/>
            <person name="Parra G."/>
            <person name="Lardier G."/>
            <person name="Chapple C."/>
            <person name="McKernan K.J."/>
            <person name="McEwan P."/>
            <person name="Bosak S."/>
            <person name="Kellis M."/>
            <person name="Volff J.-N."/>
            <person name="Guigo R."/>
            <person name="Zody M.C."/>
            <person name="Mesirov J."/>
            <person name="Lindblad-Toh K."/>
            <person name="Birren B."/>
            <person name="Nusbaum C."/>
            <person name="Kahn D."/>
            <person name="Robinson-Rechavi M."/>
            <person name="Laudet V."/>
            <person name="Schachter V."/>
            <person name="Quetier F."/>
            <person name="Saurin W."/>
            <person name="Scarpelli C."/>
            <person name="Wincker P."/>
            <person name="Lander E.S."/>
            <person name="Weissenbach J."/>
            <person name="Roest Crollius H."/>
        </authorList>
    </citation>
    <scope>NUCLEOTIDE SEQUENCE [LARGE SCALE GENOMIC DNA]</scope>
</reference>
<reference evidence="1" key="2">
    <citation type="submission" date="2004-02" db="EMBL/GenBank/DDBJ databases">
        <authorList>
            <consortium name="Genoscope"/>
            <consortium name="Whitehead Institute Centre for Genome Research"/>
        </authorList>
    </citation>
    <scope>NUCLEOTIDE SEQUENCE</scope>
</reference>
<protein>
    <submittedName>
        <fullName evidence="1">(spotted green pufferfish) hypothetical protein</fullName>
    </submittedName>
</protein>
<comment type="caution">
    <text evidence="1">The sequence shown here is derived from an EMBL/GenBank/DDBJ whole genome shotgun (WGS) entry which is preliminary data.</text>
</comment>
<evidence type="ECO:0000313" key="1">
    <source>
        <dbReference type="EMBL" id="CAF96973.1"/>
    </source>
</evidence>
<accession>Q4SQV9</accession>
<organism evidence="1">
    <name type="scientific">Tetraodon nigroviridis</name>
    <name type="common">Spotted green pufferfish</name>
    <name type="synonym">Chelonodon nigroviridis</name>
    <dbReference type="NCBI Taxonomy" id="99883"/>
    <lineage>
        <taxon>Eukaryota</taxon>
        <taxon>Metazoa</taxon>
        <taxon>Chordata</taxon>
        <taxon>Craniata</taxon>
        <taxon>Vertebrata</taxon>
        <taxon>Euteleostomi</taxon>
        <taxon>Actinopterygii</taxon>
        <taxon>Neopterygii</taxon>
        <taxon>Teleostei</taxon>
        <taxon>Neoteleostei</taxon>
        <taxon>Acanthomorphata</taxon>
        <taxon>Eupercaria</taxon>
        <taxon>Tetraodontiformes</taxon>
        <taxon>Tetradontoidea</taxon>
        <taxon>Tetraodontidae</taxon>
        <taxon>Tetraodon</taxon>
    </lineage>
</organism>
<name>Q4SQV9_TETNG</name>
<dbReference type="EMBL" id="CAAE01014529">
    <property type="protein sequence ID" value="CAF96973.1"/>
    <property type="molecule type" value="Genomic_DNA"/>
</dbReference>
<gene>
    <name evidence="1" type="ORF">GSTENG00014200001</name>
</gene>